<evidence type="ECO:0000313" key="2">
    <source>
        <dbReference type="EMBL" id="UVW34267.1"/>
    </source>
</evidence>
<dbReference type="Proteomes" id="UP001059934">
    <property type="component" value="Chromosome"/>
</dbReference>
<reference evidence="2" key="1">
    <citation type="submission" date="2022-08" db="EMBL/GenBank/DDBJ databases">
        <title>Catabolic pathway analysis in culturable SAR92 clade bacteria reveals their overlooked roles in DMSP degradation in coastal seas.</title>
        <authorList>
            <person name="He X."/>
            <person name="Zhang X."/>
            <person name="Zhang Y."/>
        </authorList>
    </citation>
    <scope>NUCLEOTIDE SEQUENCE</scope>
    <source>
        <strain evidence="2">H455</strain>
    </source>
</reference>
<feature type="coiled-coil region" evidence="1">
    <location>
        <begin position="10"/>
        <end position="44"/>
    </location>
</feature>
<dbReference type="Pfam" id="PF04102">
    <property type="entry name" value="SlyX"/>
    <property type="match status" value="1"/>
</dbReference>
<evidence type="ECO:0000256" key="1">
    <source>
        <dbReference type="SAM" id="Coils"/>
    </source>
</evidence>
<dbReference type="EMBL" id="CP103416">
    <property type="protein sequence ID" value="UVW34267.1"/>
    <property type="molecule type" value="Genomic_DNA"/>
</dbReference>
<protein>
    <submittedName>
        <fullName evidence="2">SlyX family protein</fullName>
    </submittedName>
</protein>
<proteinExistence type="predicted"/>
<keyword evidence="1" id="KW-0175">Coiled coil</keyword>
<organism evidence="2 3">
    <name type="scientific">SAR92 clade bacterium H455</name>
    <dbReference type="NCBI Taxonomy" id="2974818"/>
    <lineage>
        <taxon>Bacteria</taxon>
        <taxon>Pseudomonadati</taxon>
        <taxon>Pseudomonadota</taxon>
        <taxon>Gammaproteobacteria</taxon>
        <taxon>Cellvibrionales</taxon>
        <taxon>Porticoccaceae</taxon>
        <taxon>SAR92 clade</taxon>
    </lineage>
</organism>
<dbReference type="PANTHER" id="PTHR36508">
    <property type="entry name" value="PROTEIN SLYX"/>
    <property type="match status" value="1"/>
</dbReference>
<accession>A0ABY5TK84</accession>
<keyword evidence="3" id="KW-1185">Reference proteome</keyword>
<dbReference type="InterPro" id="IPR007236">
    <property type="entry name" value="SlyX"/>
</dbReference>
<name>A0ABY5TK84_9GAMM</name>
<gene>
    <name evidence="2" type="ORF">NYF23_09565</name>
</gene>
<sequence>MNSDTIEQRFEQLEEKLAYQEMTNAELSEEIFRQQKEIDTLTLAHQSMVQRMEALQDVAAEGDGSQNEKPPHY</sequence>
<dbReference type="PANTHER" id="PTHR36508:SF1">
    <property type="entry name" value="PROTEIN SLYX"/>
    <property type="match status" value="1"/>
</dbReference>
<evidence type="ECO:0000313" key="3">
    <source>
        <dbReference type="Proteomes" id="UP001059934"/>
    </source>
</evidence>